<name>A0ABV6QYX2_9ACTN</name>
<dbReference type="RefSeq" id="WP_380057421.1">
    <property type="nucleotide sequence ID" value="NZ_JBHLTC010000053.1"/>
</dbReference>
<keyword evidence="1 2" id="KW-0238">DNA-binding</keyword>
<evidence type="ECO:0000256" key="2">
    <source>
        <dbReference type="PROSITE-ProRule" id="PRU00335"/>
    </source>
</evidence>
<proteinExistence type="predicted"/>
<protein>
    <submittedName>
        <fullName evidence="4">TetR/AcrR family transcriptional regulator</fullName>
    </submittedName>
</protein>
<dbReference type="SUPFAM" id="SSF46689">
    <property type="entry name" value="Homeodomain-like"/>
    <property type="match status" value="1"/>
</dbReference>
<comment type="caution">
    <text evidence="4">The sequence shown here is derived from an EMBL/GenBank/DDBJ whole genome shotgun (WGS) entry which is preliminary data.</text>
</comment>
<feature type="DNA-binding region" description="H-T-H motif" evidence="2">
    <location>
        <begin position="16"/>
        <end position="35"/>
    </location>
</feature>
<dbReference type="Pfam" id="PF00440">
    <property type="entry name" value="TetR_N"/>
    <property type="match status" value="1"/>
</dbReference>
<gene>
    <name evidence="4" type="ORF">ACFFGN_35390</name>
</gene>
<evidence type="ECO:0000256" key="1">
    <source>
        <dbReference type="ARBA" id="ARBA00023125"/>
    </source>
</evidence>
<feature type="domain" description="HTH tetR-type" evidence="3">
    <location>
        <begin position="1"/>
        <end position="53"/>
    </location>
</feature>
<dbReference type="Proteomes" id="UP001589890">
    <property type="component" value="Unassembled WGS sequence"/>
</dbReference>
<accession>A0ABV6QYX2</accession>
<keyword evidence="5" id="KW-1185">Reference proteome</keyword>
<dbReference type="InterPro" id="IPR001647">
    <property type="entry name" value="HTH_TetR"/>
</dbReference>
<reference evidence="4 5" key="1">
    <citation type="submission" date="2024-09" db="EMBL/GenBank/DDBJ databases">
        <authorList>
            <person name="Sun Q."/>
            <person name="Mori K."/>
        </authorList>
    </citation>
    <scope>NUCLEOTIDE SEQUENCE [LARGE SCALE GENOMIC DNA]</scope>
    <source>
        <strain evidence="4 5">CGMCC 1.15906</strain>
    </source>
</reference>
<dbReference type="InterPro" id="IPR009057">
    <property type="entry name" value="Homeodomain-like_sf"/>
</dbReference>
<dbReference type="EMBL" id="JBHLTC010000053">
    <property type="protein sequence ID" value="MFC0629403.1"/>
    <property type="molecule type" value="Genomic_DNA"/>
</dbReference>
<sequence length="110" mass="12007">MATIEYFAEHSIGDASLRAIATGIGSSHRMLIYHFGSRDGLLAEVVRAVEAQQRETLAILAVDPDAPLLDQSTRFWNEVVEATLTYAPLYFELSAQAMQRNPAPSPCGPT</sequence>
<evidence type="ECO:0000313" key="4">
    <source>
        <dbReference type="EMBL" id="MFC0629403.1"/>
    </source>
</evidence>
<evidence type="ECO:0000313" key="5">
    <source>
        <dbReference type="Proteomes" id="UP001589890"/>
    </source>
</evidence>
<dbReference type="PROSITE" id="PS50977">
    <property type="entry name" value="HTH_TETR_2"/>
    <property type="match status" value="1"/>
</dbReference>
<organism evidence="4 5">
    <name type="scientific">Kribbella deserti</name>
    <dbReference type="NCBI Taxonomy" id="1926257"/>
    <lineage>
        <taxon>Bacteria</taxon>
        <taxon>Bacillati</taxon>
        <taxon>Actinomycetota</taxon>
        <taxon>Actinomycetes</taxon>
        <taxon>Propionibacteriales</taxon>
        <taxon>Kribbellaceae</taxon>
        <taxon>Kribbella</taxon>
    </lineage>
</organism>
<dbReference type="Gene3D" id="1.10.357.10">
    <property type="entry name" value="Tetracycline Repressor, domain 2"/>
    <property type="match status" value="1"/>
</dbReference>
<evidence type="ECO:0000259" key="3">
    <source>
        <dbReference type="PROSITE" id="PS50977"/>
    </source>
</evidence>